<evidence type="ECO:0000313" key="3">
    <source>
        <dbReference type="Proteomes" id="UP000018217"/>
    </source>
</evidence>
<proteinExistence type="predicted"/>
<evidence type="ECO:0000256" key="1">
    <source>
        <dbReference type="SAM" id="MobiDB-lite"/>
    </source>
</evidence>
<dbReference type="Proteomes" id="UP000018217">
    <property type="component" value="Unassembled WGS sequence"/>
</dbReference>
<dbReference type="EMBL" id="CAHS01000011">
    <property type="protein sequence ID" value="CCG86183.1"/>
    <property type="molecule type" value="Genomic_DNA"/>
</dbReference>
<feature type="region of interest" description="Disordered" evidence="1">
    <location>
        <begin position="1"/>
        <end position="32"/>
    </location>
</feature>
<name>V5Z4H5_9GAMM</name>
<comment type="caution">
    <text evidence="2">The sequence shown here is derived from an EMBL/GenBank/DDBJ whole genome shotgun (WGS) entry which is preliminary data.</text>
</comment>
<organism evidence="2 3">
    <name type="scientific">Erwinia piriflorinigrans CFBP 5888</name>
    <dbReference type="NCBI Taxonomy" id="1161919"/>
    <lineage>
        <taxon>Bacteria</taxon>
        <taxon>Pseudomonadati</taxon>
        <taxon>Pseudomonadota</taxon>
        <taxon>Gammaproteobacteria</taxon>
        <taxon>Enterobacterales</taxon>
        <taxon>Erwiniaceae</taxon>
        <taxon>Erwinia</taxon>
    </lineage>
</organism>
<protein>
    <submittedName>
        <fullName evidence="2">Uncharacterized protein</fullName>
    </submittedName>
</protein>
<reference evidence="2 3" key="1">
    <citation type="journal article" date="2013" name="Syst. Appl. Microbiol.">
        <title>Phylogenetic position and virulence apparatus of the pear flower necrosis pathogen Erwinia piriflorinigrans CFBP 5888T as assessed by comparative genomics.</title>
        <authorList>
            <person name="Smits T.H."/>
            <person name="Rezzonico F."/>
            <person name="Lopez M.M."/>
            <person name="Blom J."/>
            <person name="Goesmann A."/>
            <person name="Frey J.E."/>
            <person name="Duffy B."/>
        </authorList>
    </citation>
    <scope>NUCLEOTIDE SEQUENCE [LARGE SCALE GENOMIC DNA]</scope>
    <source>
        <strain evidence="3">CFBP5888</strain>
    </source>
</reference>
<sequence length="32" mass="3550">MHHRSGRNIEPTPTMMLKSSTRGAEAPRGETI</sequence>
<evidence type="ECO:0000313" key="2">
    <source>
        <dbReference type="EMBL" id="CCG86183.1"/>
    </source>
</evidence>
<accession>V5Z4H5</accession>
<keyword evidence="3" id="KW-1185">Reference proteome</keyword>
<gene>
    <name evidence="2" type="ORF">EPIR_0818</name>
</gene>
<dbReference type="AlphaFoldDB" id="V5Z4H5"/>